<proteinExistence type="inferred from homology"/>
<comment type="subcellular location">
    <subcellularLocation>
        <location evidence="1">Cell membrane</location>
        <topology evidence="1">Multi-pass membrane protein</topology>
    </subcellularLocation>
</comment>
<feature type="region of interest" description="Disordered" evidence="2">
    <location>
        <begin position="235"/>
        <end position="258"/>
    </location>
</feature>
<comment type="similarity">
    <text evidence="1">Belongs to the SURF1 family.</text>
</comment>
<feature type="compositionally biased region" description="Basic and acidic residues" evidence="2">
    <location>
        <begin position="247"/>
        <end position="258"/>
    </location>
</feature>
<dbReference type="GO" id="GO:0005886">
    <property type="term" value="C:plasma membrane"/>
    <property type="evidence" value="ECO:0007669"/>
    <property type="project" value="UniProtKB-SubCell"/>
</dbReference>
<keyword evidence="4" id="KW-1185">Reference proteome</keyword>
<evidence type="ECO:0000313" key="3">
    <source>
        <dbReference type="EMBL" id="NYG35761.1"/>
    </source>
</evidence>
<dbReference type="AlphaFoldDB" id="A0A852XB60"/>
<keyword evidence="1" id="KW-1003">Cell membrane</keyword>
<dbReference type="Pfam" id="PF02104">
    <property type="entry name" value="SURF1"/>
    <property type="match status" value="1"/>
</dbReference>
<sequence>MLRTAVQPRWLALLALALVLAALAVQLGRWQWDVAHDVAREEAVREVQQRPVQPLTDVVAPHEAFPDDGSGQRVRATGRYSAEDQLLVVDRLLDGRDGAWVVDRFVVDATGAGLPVVRGWVPEGASAPAPPPGQVELVGSLAPGEAPDTGAQGEGRMTSIDLGRLVNDWPGDLYNAFAFAVTEDGDAPGDGVEVVPPPLPDTSFVWRNATYAVQWWLFGLFALWMWWRMVRQAADQRRGPPPGQGTDDTHDHEELQPS</sequence>
<keyword evidence="1" id="KW-0472">Membrane</keyword>
<dbReference type="PROSITE" id="PS50895">
    <property type="entry name" value="SURF1"/>
    <property type="match status" value="1"/>
</dbReference>
<organism evidence="3 4">
    <name type="scientific">Janibacter alkaliphilus</name>
    <dbReference type="NCBI Taxonomy" id="1069963"/>
    <lineage>
        <taxon>Bacteria</taxon>
        <taxon>Bacillati</taxon>
        <taxon>Actinomycetota</taxon>
        <taxon>Actinomycetes</taxon>
        <taxon>Micrococcales</taxon>
        <taxon>Intrasporangiaceae</taxon>
        <taxon>Janibacter</taxon>
    </lineage>
</organism>
<dbReference type="EMBL" id="JACBZX010000001">
    <property type="protein sequence ID" value="NYG35761.1"/>
    <property type="molecule type" value="Genomic_DNA"/>
</dbReference>
<keyword evidence="1" id="KW-0812">Transmembrane</keyword>
<accession>A0A852XB60</accession>
<evidence type="ECO:0000256" key="2">
    <source>
        <dbReference type="SAM" id="MobiDB-lite"/>
    </source>
</evidence>
<evidence type="ECO:0000256" key="1">
    <source>
        <dbReference type="RuleBase" id="RU363076"/>
    </source>
</evidence>
<dbReference type="CDD" id="cd06662">
    <property type="entry name" value="SURF1"/>
    <property type="match status" value="1"/>
</dbReference>
<feature type="transmembrane region" description="Helical" evidence="1">
    <location>
        <begin position="209"/>
        <end position="227"/>
    </location>
</feature>
<gene>
    <name evidence="3" type="ORF">BJY28_000230</name>
</gene>
<keyword evidence="1" id="KW-1133">Transmembrane helix</keyword>
<name>A0A852XB60_9MICO</name>
<evidence type="ECO:0000313" key="4">
    <source>
        <dbReference type="Proteomes" id="UP000592181"/>
    </source>
</evidence>
<dbReference type="Proteomes" id="UP000592181">
    <property type="component" value="Unassembled WGS sequence"/>
</dbReference>
<comment type="caution">
    <text evidence="1">Lacks conserved residue(s) required for the propagation of feature annotation.</text>
</comment>
<comment type="caution">
    <text evidence="3">The sequence shown here is derived from an EMBL/GenBank/DDBJ whole genome shotgun (WGS) entry which is preliminary data.</text>
</comment>
<reference evidence="3 4" key="1">
    <citation type="submission" date="2020-07" db="EMBL/GenBank/DDBJ databases">
        <title>Sequencing the genomes of 1000 actinobacteria strains.</title>
        <authorList>
            <person name="Klenk H.-P."/>
        </authorList>
    </citation>
    <scope>NUCLEOTIDE SEQUENCE [LARGE SCALE GENOMIC DNA]</scope>
    <source>
        <strain evidence="3 4">DSM 24723</strain>
    </source>
</reference>
<protein>
    <recommendedName>
        <fullName evidence="1">SURF1-like protein</fullName>
    </recommendedName>
</protein>
<dbReference type="InterPro" id="IPR002994">
    <property type="entry name" value="Surf1/Shy1"/>
</dbReference>
<dbReference type="RefSeq" id="WP_179461378.1">
    <property type="nucleotide sequence ID" value="NZ_JACBZX010000001.1"/>
</dbReference>